<reference evidence="1 2" key="1">
    <citation type="submission" date="2019-03" db="EMBL/GenBank/DDBJ databases">
        <title>Genomic Encyclopedia of Type Strains, Phase IV (KMG-IV): sequencing the most valuable type-strain genomes for metagenomic binning, comparative biology and taxonomic classification.</title>
        <authorList>
            <person name="Goeker M."/>
        </authorList>
    </citation>
    <scope>NUCLEOTIDE SEQUENCE [LARGE SCALE GENOMIC DNA]</scope>
    <source>
        <strain evidence="1 2">DSM 100048</strain>
    </source>
</reference>
<dbReference type="InterPro" id="IPR047610">
    <property type="entry name" value="ImuA_translesion"/>
</dbReference>
<dbReference type="EMBL" id="SMBX01000009">
    <property type="protein sequence ID" value="TCU94566.1"/>
    <property type="molecule type" value="Genomic_DNA"/>
</dbReference>
<evidence type="ECO:0000313" key="1">
    <source>
        <dbReference type="EMBL" id="TCU94566.1"/>
    </source>
</evidence>
<comment type="caution">
    <text evidence="1">The sequence shown here is derived from an EMBL/GenBank/DDBJ whole genome shotgun (WGS) entry which is preliminary data.</text>
</comment>
<name>A0A4R3URM1_9BURK</name>
<accession>A0A4R3URM1</accession>
<dbReference type="SUPFAM" id="SSF52540">
    <property type="entry name" value="P-loop containing nucleoside triphosphate hydrolases"/>
    <property type="match status" value="1"/>
</dbReference>
<dbReference type="Gene3D" id="3.40.50.300">
    <property type="entry name" value="P-loop containing nucleotide triphosphate hydrolases"/>
    <property type="match status" value="1"/>
</dbReference>
<dbReference type="Proteomes" id="UP000294692">
    <property type="component" value="Unassembled WGS sequence"/>
</dbReference>
<dbReference type="InterPro" id="IPR017166">
    <property type="entry name" value="UCP037290"/>
</dbReference>
<proteinExistence type="predicted"/>
<evidence type="ECO:0000313" key="2">
    <source>
        <dbReference type="Proteomes" id="UP000294692"/>
    </source>
</evidence>
<dbReference type="AlphaFoldDB" id="A0A4R3URM1"/>
<dbReference type="PIRSF" id="PIRSF037290">
    <property type="entry name" value="UCP037290"/>
    <property type="match status" value="1"/>
</dbReference>
<organism evidence="1 2">
    <name type="scientific">Paracandidimonas soli</name>
    <dbReference type="NCBI Taxonomy" id="1917182"/>
    <lineage>
        <taxon>Bacteria</taxon>
        <taxon>Pseudomonadati</taxon>
        <taxon>Pseudomonadota</taxon>
        <taxon>Betaproteobacteria</taxon>
        <taxon>Burkholderiales</taxon>
        <taxon>Alcaligenaceae</taxon>
        <taxon>Paracandidimonas</taxon>
    </lineage>
</organism>
<protein>
    <submittedName>
        <fullName evidence="1">Protein ImuA</fullName>
    </submittedName>
</protein>
<sequence>MSDHDIASLQHIHPTLWRASQLSRAQGRCVETGFAALSAELPGGGWPLGNLIEMLAPQHGIGEMQLLRPALGNLGGRSVMLVQPPYTPQIAAWANWGCAPGCLRWAQARRPADALWAAEQVLRSGVFGALLLWQERVRNQALRRLQLAAQESDTLFVLVRPVAAAVQVSPAPLRLVLRPGRRGLDISILKRRGASHSGLISLHFYPDVRFPEFDHAIMDRRALVAREPGHAVPDLAH</sequence>
<keyword evidence="2" id="KW-1185">Reference proteome</keyword>
<dbReference type="NCBIfam" id="NF033429">
    <property type="entry name" value="ImuA_translesion"/>
    <property type="match status" value="1"/>
</dbReference>
<gene>
    <name evidence="1" type="ORF">EV686_109124</name>
</gene>
<dbReference type="InterPro" id="IPR027417">
    <property type="entry name" value="P-loop_NTPase"/>
</dbReference>